<evidence type="ECO:0000256" key="9">
    <source>
        <dbReference type="ARBA" id="ARBA00048573"/>
    </source>
</evidence>
<dbReference type="InterPro" id="IPR001412">
    <property type="entry name" value="aa-tRNA-synth_I_CS"/>
</dbReference>
<dbReference type="InterPro" id="IPR014729">
    <property type="entry name" value="Rossmann-like_a/b/a_fold"/>
</dbReference>
<name>A0A059FSJ7_9PROT</name>
<dbReference type="PANTHER" id="PTHR37940">
    <property type="entry name" value="LYSINE--TRNA LIGASE"/>
    <property type="match status" value="1"/>
</dbReference>
<dbReference type="SUPFAM" id="SSF48163">
    <property type="entry name" value="An anticodon-binding domain of class I aminoacyl-tRNA synthetases"/>
    <property type="match status" value="1"/>
</dbReference>
<sequence length="530" mass="59374">MTDLSTLAQSAKAWPFELARALEKRVAEQVKAGERKADDPVIFETGYGPSGLPHIGTFGEVVRTTMVRHAFEVLTAGKYATRLICVSDDMDGMRKVPETVPDPRSLEQFLQKPLTTVPDPFGTHASYGAHMNARLCAFLDKFGFQYEFLSATDCYRSGRFDAMLLRAAEKYQAIMDVMLPSLGEERRATYSPFLPISPSTGRVLYVPMKKVDAARGEVTFTDEDGTDVTLPVTGGAVKMQWKPDFGMRWAALGVDFEMFGKDHQANAPIYSKICRILGARPPEQYVYELFLDEKGEKISKTKGNGISVEQWLTYAPDESLALFQFQKPRVAKKLYFDVIPKAVDEYLTFLEKFPQEEAAAQLENPVWHIHSGRPPQWSSPVSFALLMNLVAVANPTDTSQLWAYIMRYAPEASPETHPLLDELAGYAMRYYRDFVLPAKTFRAPTDQERAAMADLSARFKVFSDEPTGENLQTLTFSVGKDHGFENLREWFKALYEVLLGQEQGPRFGSFAALYGVAETATLIDDALARG</sequence>
<comment type="caution">
    <text evidence="10">Lacks conserved residue(s) required for the propagation of feature annotation.</text>
</comment>
<dbReference type="RefSeq" id="WP_011648045.1">
    <property type="nucleotide sequence ID" value="NZ_ARYI01000007.1"/>
</dbReference>
<dbReference type="AlphaFoldDB" id="A0A059FSJ7"/>
<evidence type="ECO:0000256" key="10">
    <source>
        <dbReference type="HAMAP-Rule" id="MF_00177"/>
    </source>
</evidence>
<keyword evidence="8 10" id="KW-0030">Aminoacyl-tRNA synthetase</keyword>
<keyword evidence="6 10" id="KW-0067">ATP-binding</keyword>
<evidence type="ECO:0000256" key="6">
    <source>
        <dbReference type="ARBA" id="ARBA00022840"/>
    </source>
</evidence>
<dbReference type="GO" id="GO:0000049">
    <property type="term" value="F:tRNA binding"/>
    <property type="evidence" value="ECO:0007669"/>
    <property type="project" value="InterPro"/>
</dbReference>
<keyword evidence="7 10" id="KW-0648">Protein biosynthesis</keyword>
<keyword evidence="3 10" id="KW-0963">Cytoplasm</keyword>
<comment type="similarity">
    <text evidence="2 10">Belongs to the class-I aminoacyl-tRNA synthetase family.</text>
</comment>
<accession>A0A059FSJ7</accession>
<evidence type="ECO:0000256" key="3">
    <source>
        <dbReference type="ARBA" id="ARBA00022490"/>
    </source>
</evidence>
<feature type="binding site" evidence="10">
    <location>
        <position position="300"/>
    </location>
    <ligand>
        <name>ATP</name>
        <dbReference type="ChEBI" id="CHEBI:30616"/>
    </ligand>
</feature>
<dbReference type="Pfam" id="PF01921">
    <property type="entry name" value="tRNA-synt_1f"/>
    <property type="match status" value="1"/>
</dbReference>
<keyword evidence="5 10" id="KW-0547">Nucleotide-binding</keyword>
<feature type="short sequence motif" description="'HIGH' region" evidence="10">
    <location>
        <begin position="49"/>
        <end position="57"/>
    </location>
</feature>
<evidence type="ECO:0000256" key="2">
    <source>
        <dbReference type="ARBA" id="ARBA00005594"/>
    </source>
</evidence>
<dbReference type="SUPFAM" id="SSF52374">
    <property type="entry name" value="Nucleotidylyl transferase"/>
    <property type="match status" value="1"/>
</dbReference>
<evidence type="ECO:0000313" key="12">
    <source>
        <dbReference type="Proteomes" id="UP000025061"/>
    </source>
</evidence>
<dbReference type="InterPro" id="IPR020751">
    <property type="entry name" value="aa-tRNA-synth_I_codon-bd_sub2"/>
</dbReference>
<keyword evidence="12" id="KW-1185">Reference proteome</keyword>
<evidence type="ECO:0000256" key="4">
    <source>
        <dbReference type="ARBA" id="ARBA00022598"/>
    </source>
</evidence>
<dbReference type="Gene3D" id="3.40.50.620">
    <property type="entry name" value="HUPs"/>
    <property type="match status" value="1"/>
</dbReference>
<evidence type="ECO:0000256" key="7">
    <source>
        <dbReference type="ARBA" id="ARBA00022917"/>
    </source>
</evidence>
<dbReference type="Gene3D" id="1.10.10.350">
    <property type="match status" value="1"/>
</dbReference>
<dbReference type="GO" id="GO:0005524">
    <property type="term" value="F:ATP binding"/>
    <property type="evidence" value="ECO:0007669"/>
    <property type="project" value="UniProtKB-UniRule"/>
</dbReference>
<reference evidence="11 12" key="1">
    <citation type="submission" date="2013-04" db="EMBL/GenBank/DDBJ databases">
        <title>Hyphomonas hirschiana VP5 Genome Sequencing.</title>
        <authorList>
            <person name="Lai Q."/>
            <person name="Shao Z."/>
        </authorList>
    </citation>
    <scope>NUCLEOTIDE SEQUENCE [LARGE SCALE GENOMIC DNA]</scope>
    <source>
        <strain evidence="11 12">VP5</strain>
    </source>
</reference>
<dbReference type="InterPro" id="IPR002904">
    <property type="entry name" value="Lys-tRNA-ligase"/>
</dbReference>
<dbReference type="OrthoDB" id="9803151at2"/>
<organism evidence="11 12">
    <name type="scientific">Hyphomonas hirschiana VP5</name>
    <dbReference type="NCBI Taxonomy" id="1280951"/>
    <lineage>
        <taxon>Bacteria</taxon>
        <taxon>Pseudomonadati</taxon>
        <taxon>Pseudomonadota</taxon>
        <taxon>Alphaproteobacteria</taxon>
        <taxon>Hyphomonadales</taxon>
        <taxon>Hyphomonadaceae</taxon>
        <taxon>Hyphomonas</taxon>
    </lineage>
</organism>
<evidence type="ECO:0000256" key="5">
    <source>
        <dbReference type="ARBA" id="ARBA00022741"/>
    </source>
</evidence>
<dbReference type="GO" id="GO:0005737">
    <property type="term" value="C:cytoplasm"/>
    <property type="evidence" value="ECO:0007669"/>
    <property type="project" value="UniProtKB-SubCell"/>
</dbReference>
<proteinExistence type="inferred from homology"/>
<dbReference type="GO" id="GO:0004824">
    <property type="term" value="F:lysine-tRNA ligase activity"/>
    <property type="evidence" value="ECO:0007669"/>
    <property type="project" value="UniProtKB-UniRule"/>
</dbReference>
<keyword evidence="4 10" id="KW-0436">Ligase</keyword>
<evidence type="ECO:0000313" key="11">
    <source>
        <dbReference type="EMBL" id="KCZ93562.1"/>
    </source>
</evidence>
<dbReference type="HAMAP" id="MF_00177">
    <property type="entry name" value="Lys_tRNA_synth_class1"/>
    <property type="match status" value="1"/>
</dbReference>
<dbReference type="PATRIC" id="fig|1280951.3.peg.1857"/>
<protein>
    <recommendedName>
        <fullName evidence="10">Lysine--tRNA ligase</fullName>
        <ecNumber evidence="10">6.1.1.6</ecNumber>
    </recommendedName>
    <alternativeName>
        <fullName evidence="10">Lysyl-tRNA synthetase</fullName>
        <shortName evidence="10">LysRS</shortName>
    </alternativeName>
</protein>
<dbReference type="EMBL" id="ARYI01000007">
    <property type="protein sequence ID" value="KCZ93562.1"/>
    <property type="molecule type" value="Genomic_DNA"/>
</dbReference>
<gene>
    <name evidence="11" type="primary">lysK</name>
    <name evidence="10" type="synonym">lysS</name>
    <name evidence="11" type="ORF">HHI_09207</name>
</gene>
<dbReference type="PANTHER" id="PTHR37940:SF1">
    <property type="entry name" value="LYSINE--TRNA LIGASE"/>
    <property type="match status" value="1"/>
</dbReference>
<evidence type="ECO:0000256" key="8">
    <source>
        <dbReference type="ARBA" id="ARBA00023146"/>
    </source>
</evidence>
<dbReference type="EC" id="6.1.1.6" evidence="10"/>
<comment type="catalytic activity">
    <reaction evidence="9 10">
        <text>tRNA(Lys) + L-lysine + ATP = L-lysyl-tRNA(Lys) + AMP + diphosphate</text>
        <dbReference type="Rhea" id="RHEA:20792"/>
        <dbReference type="Rhea" id="RHEA-COMP:9696"/>
        <dbReference type="Rhea" id="RHEA-COMP:9697"/>
        <dbReference type="ChEBI" id="CHEBI:30616"/>
        <dbReference type="ChEBI" id="CHEBI:32551"/>
        <dbReference type="ChEBI" id="CHEBI:33019"/>
        <dbReference type="ChEBI" id="CHEBI:78442"/>
        <dbReference type="ChEBI" id="CHEBI:78529"/>
        <dbReference type="ChEBI" id="CHEBI:456215"/>
        <dbReference type="EC" id="6.1.1.6"/>
    </reaction>
</comment>
<dbReference type="NCBIfam" id="TIGR00467">
    <property type="entry name" value="lysS_arch"/>
    <property type="match status" value="1"/>
</dbReference>
<dbReference type="Proteomes" id="UP000025061">
    <property type="component" value="Unassembled WGS sequence"/>
</dbReference>
<dbReference type="PROSITE" id="PS00178">
    <property type="entry name" value="AA_TRNA_LIGASE_I"/>
    <property type="match status" value="1"/>
</dbReference>
<dbReference type="GO" id="GO:0006430">
    <property type="term" value="P:lysyl-tRNA aminoacylation"/>
    <property type="evidence" value="ECO:0007669"/>
    <property type="project" value="UniProtKB-UniRule"/>
</dbReference>
<comment type="caution">
    <text evidence="11">The sequence shown here is derived from an EMBL/GenBank/DDBJ whole genome shotgun (WGS) entry which is preliminary data.</text>
</comment>
<evidence type="ECO:0000256" key="1">
    <source>
        <dbReference type="ARBA" id="ARBA00004496"/>
    </source>
</evidence>
<dbReference type="InterPro" id="IPR008925">
    <property type="entry name" value="aa_tRNA-synth_I_cd-bd_sf"/>
</dbReference>
<dbReference type="NCBIfam" id="NF001968">
    <property type="entry name" value="PRK00750.1-2"/>
    <property type="match status" value="1"/>
</dbReference>
<comment type="subcellular location">
    <subcellularLocation>
        <location evidence="1 10">Cytoplasm</location>
    </subcellularLocation>
</comment>